<feature type="transmembrane region" description="Helical" evidence="1">
    <location>
        <begin position="152"/>
        <end position="174"/>
    </location>
</feature>
<dbReference type="EMBL" id="MN739090">
    <property type="protein sequence ID" value="QHS87972.1"/>
    <property type="molecule type" value="Genomic_DNA"/>
</dbReference>
<name>A0A6C0B7E3_9ZZZZ</name>
<reference evidence="2" key="1">
    <citation type="journal article" date="2020" name="Nature">
        <title>Giant virus diversity and host interactions through global metagenomics.</title>
        <authorList>
            <person name="Schulz F."/>
            <person name="Roux S."/>
            <person name="Paez-Espino D."/>
            <person name="Jungbluth S."/>
            <person name="Walsh D.A."/>
            <person name="Denef V.J."/>
            <person name="McMahon K.D."/>
            <person name="Konstantinidis K.T."/>
            <person name="Eloe-Fadrosh E.A."/>
            <person name="Kyrpides N.C."/>
            <person name="Woyke T."/>
        </authorList>
    </citation>
    <scope>NUCLEOTIDE SEQUENCE</scope>
    <source>
        <strain evidence="2">GVMAG-M-3300010158-13</strain>
    </source>
</reference>
<accession>A0A6C0B7E3</accession>
<proteinExistence type="predicted"/>
<evidence type="ECO:0000313" key="2">
    <source>
        <dbReference type="EMBL" id="QHS87972.1"/>
    </source>
</evidence>
<keyword evidence="1" id="KW-0472">Membrane</keyword>
<feature type="transmembrane region" description="Helical" evidence="1">
    <location>
        <begin position="194"/>
        <end position="213"/>
    </location>
</feature>
<organism evidence="2">
    <name type="scientific">viral metagenome</name>
    <dbReference type="NCBI Taxonomy" id="1070528"/>
    <lineage>
        <taxon>unclassified sequences</taxon>
        <taxon>metagenomes</taxon>
        <taxon>organismal metagenomes</taxon>
    </lineage>
</organism>
<protein>
    <submittedName>
        <fullName evidence="2">Uncharacterized protein</fullName>
    </submittedName>
</protein>
<evidence type="ECO:0000256" key="1">
    <source>
        <dbReference type="SAM" id="Phobius"/>
    </source>
</evidence>
<dbReference type="AlphaFoldDB" id="A0A6C0B7E3"/>
<sequence length="223" mass="26343">MNNTTRIADLPENVIIQMNRTDDLTESVPPTNYMPINVHPNPYGVSAQNPIMPPMQHPAEQQMMQMQQLEQISNVLTEQQKRELLDMQQVRLPSKHVQIDTQSYMQDQEVQPNYIPRPKLTKNYIHDYEEEYEMKKKENDSKKHRDSKVDEILTELQTPILIAILFMLFQLPIINTVVFKRFSFLSIYHEDGNFNFYGLVFKSLFFGSCYYTIQKVIDYLSDL</sequence>
<keyword evidence="1" id="KW-0812">Transmembrane</keyword>
<keyword evidence="1" id="KW-1133">Transmembrane helix</keyword>